<keyword evidence="2" id="KW-0808">Transferase</keyword>
<dbReference type="GO" id="GO:0016757">
    <property type="term" value="F:glycosyltransferase activity"/>
    <property type="evidence" value="ECO:0007669"/>
    <property type="project" value="UniProtKB-KW"/>
</dbReference>
<sequence>MKPASVPFEILISTMFRSDLSFLDPMFPNGEVHTYPILIINQTDSKRHITSLQPNVRVINTEERGLPQSRNMAIQHAIGEVCLVADDDVTYVPNLQSIILGGYITYPDAAVVTFQLQKTNGKIFRKYPKVTRHTNHSYKTVNGVVISFKKDVLLQHNVLYNPHFGLGAIFSGANEYVFMRNVMKAKLPAYFIPKVILTHPDVSSGQDLGSDRLLYLRGALAYKCYGIWGYLWVLKYVFFLVRHKIIKTGSAFAKAKTGFSGIKKYKQLVASGQERR</sequence>
<dbReference type="InterPro" id="IPR029044">
    <property type="entry name" value="Nucleotide-diphossugar_trans"/>
</dbReference>
<comment type="caution">
    <text evidence="2">The sequence shown here is derived from an EMBL/GenBank/DDBJ whole genome shotgun (WGS) entry which is preliminary data.</text>
</comment>
<accession>A0ABV9HQP9</accession>
<dbReference type="RefSeq" id="WP_379976681.1">
    <property type="nucleotide sequence ID" value="NZ_JBHSFV010000001.1"/>
</dbReference>
<dbReference type="InterPro" id="IPR001173">
    <property type="entry name" value="Glyco_trans_2-like"/>
</dbReference>
<organism evidence="2 3">
    <name type="scientific">Dokdonia ponticola</name>
    <dbReference type="NCBI Taxonomy" id="2041041"/>
    <lineage>
        <taxon>Bacteria</taxon>
        <taxon>Pseudomonadati</taxon>
        <taxon>Bacteroidota</taxon>
        <taxon>Flavobacteriia</taxon>
        <taxon>Flavobacteriales</taxon>
        <taxon>Flavobacteriaceae</taxon>
        <taxon>Dokdonia</taxon>
    </lineage>
</organism>
<dbReference type="Gene3D" id="3.90.550.10">
    <property type="entry name" value="Spore Coat Polysaccharide Biosynthesis Protein SpsA, Chain A"/>
    <property type="match status" value="1"/>
</dbReference>
<keyword evidence="2" id="KW-0328">Glycosyltransferase</keyword>
<keyword evidence="3" id="KW-1185">Reference proteome</keyword>
<proteinExistence type="predicted"/>
<dbReference type="EMBL" id="JBHSFV010000001">
    <property type="protein sequence ID" value="MFC4632482.1"/>
    <property type="molecule type" value="Genomic_DNA"/>
</dbReference>
<evidence type="ECO:0000259" key="1">
    <source>
        <dbReference type="Pfam" id="PF00535"/>
    </source>
</evidence>
<name>A0ABV9HQP9_9FLAO</name>
<protein>
    <submittedName>
        <fullName evidence="2">Glycosyltransferase</fullName>
        <ecNumber evidence="2">2.4.-.-</ecNumber>
    </submittedName>
</protein>
<dbReference type="CDD" id="cd00761">
    <property type="entry name" value="Glyco_tranf_GTA_type"/>
    <property type="match status" value="1"/>
</dbReference>
<evidence type="ECO:0000313" key="2">
    <source>
        <dbReference type="EMBL" id="MFC4632482.1"/>
    </source>
</evidence>
<dbReference type="SUPFAM" id="SSF53448">
    <property type="entry name" value="Nucleotide-diphospho-sugar transferases"/>
    <property type="match status" value="1"/>
</dbReference>
<feature type="domain" description="Glycosyltransferase 2-like" evidence="1">
    <location>
        <begin position="49"/>
        <end position="141"/>
    </location>
</feature>
<dbReference type="Proteomes" id="UP001596043">
    <property type="component" value="Unassembled WGS sequence"/>
</dbReference>
<dbReference type="EC" id="2.4.-.-" evidence="2"/>
<reference evidence="3" key="1">
    <citation type="journal article" date="2019" name="Int. J. Syst. Evol. Microbiol.">
        <title>The Global Catalogue of Microorganisms (GCM) 10K type strain sequencing project: providing services to taxonomists for standard genome sequencing and annotation.</title>
        <authorList>
            <consortium name="The Broad Institute Genomics Platform"/>
            <consortium name="The Broad Institute Genome Sequencing Center for Infectious Disease"/>
            <person name="Wu L."/>
            <person name="Ma J."/>
        </authorList>
    </citation>
    <scope>NUCLEOTIDE SEQUENCE [LARGE SCALE GENOMIC DNA]</scope>
    <source>
        <strain evidence="3">YJ-61-S</strain>
    </source>
</reference>
<dbReference type="Pfam" id="PF00535">
    <property type="entry name" value="Glycos_transf_2"/>
    <property type="match status" value="1"/>
</dbReference>
<gene>
    <name evidence="2" type="ORF">ACFO3O_01075</name>
</gene>
<evidence type="ECO:0000313" key="3">
    <source>
        <dbReference type="Proteomes" id="UP001596043"/>
    </source>
</evidence>